<organism evidence="2 3">
    <name type="scientific">Angiostrongylus cantonensis</name>
    <name type="common">Rat lungworm</name>
    <dbReference type="NCBI Taxonomy" id="6313"/>
    <lineage>
        <taxon>Eukaryota</taxon>
        <taxon>Metazoa</taxon>
        <taxon>Ecdysozoa</taxon>
        <taxon>Nematoda</taxon>
        <taxon>Chromadorea</taxon>
        <taxon>Rhabditida</taxon>
        <taxon>Rhabditina</taxon>
        <taxon>Rhabditomorpha</taxon>
        <taxon>Strongyloidea</taxon>
        <taxon>Metastrongylidae</taxon>
        <taxon>Angiostrongylus</taxon>
    </lineage>
</organism>
<reference evidence="2" key="1">
    <citation type="submission" date="2012-09" db="EMBL/GenBank/DDBJ databases">
        <authorList>
            <person name="Martin A.A."/>
        </authorList>
    </citation>
    <scope>NUCLEOTIDE SEQUENCE</scope>
</reference>
<feature type="coiled-coil region" evidence="1">
    <location>
        <begin position="46"/>
        <end position="94"/>
    </location>
</feature>
<proteinExistence type="predicted"/>
<sequence length="205" mass="24266">MFMDVKKRTGLMTMNVMIMANENEVEAMIVRENTITARERNLGPTASSLLETNNFLEAEVVRLRNELSCTSIRIRALENELRLFQLQKQAEMQLSASTEQVSFLTKRNEVLGKKCEELVEKNRICREERDDAIKLVNSLKREIESMQAAVDLRLVDYKRMEYELSTVREKERMWKLEKVELERKLSERVLLFYLICNILKQTRKR</sequence>
<evidence type="ECO:0000256" key="1">
    <source>
        <dbReference type="SAM" id="Coils"/>
    </source>
</evidence>
<evidence type="ECO:0000313" key="2">
    <source>
        <dbReference type="Proteomes" id="UP000035642"/>
    </source>
</evidence>
<name>A0A158PB39_ANGCA</name>
<protein>
    <submittedName>
        <fullName evidence="3">HOOK domain-containing protein</fullName>
    </submittedName>
</protein>
<reference evidence="3" key="2">
    <citation type="submission" date="2016-04" db="UniProtKB">
        <authorList>
            <consortium name="WormBaseParasite"/>
        </authorList>
    </citation>
    <scope>IDENTIFICATION</scope>
</reference>
<dbReference type="WBParaSite" id="ACAC_0001039001-mRNA-1">
    <property type="protein sequence ID" value="ACAC_0001039001-mRNA-1"/>
    <property type="gene ID" value="ACAC_0001039001"/>
</dbReference>
<dbReference type="AlphaFoldDB" id="A0A158PB39"/>
<accession>A0A158PB39</accession>
<keyword evidence="2" id="KW-1185">Reference proteome</keyword>
<dbReference type="Proteomes" id="UP000035642">
    <property type="component" value="Unassembled WGS sequence"/>
</dbReference>
<keyword evidence="1" id="KW-0175">Coiled coil</keyword>
<evidence type="ECO:0000313" key="3">
    <source>
        <dbReference type="WBParaSite" id="ACAC_0001039001-mRNA-1"/>
    </source>
</evidence>